<reference evidence="2 3" key="1">
    <citation type="journal article" date="2023" name="Plants (Basel)">
        <title>Bridging the Gap: Combining Genomics and Transcriptomics Approaches to Understand Stylosanthes scabra, an Orphan Legume from the Brazilian Caatinga.</title>
        <authorList>
            <person name="Ferreira-Neto J.R.C."/>
            <person name="da Silva M.D."/>
            <person name="Binneck E."/>
            <person name="de Melo N.F."/>
            <person name="da Silva R.H."/>
            <person name="de Melo A.L.T.M."/>
            <person name="Pandolfi V."/>
            <person name="Bustamante F.O."/>
            <person name="Brasileiro-Vidal A.C."/>
            <person name="Benko-Iseppon A.M."/>
        </authorList>
    </citation>
    <scope>NUCLEOTIDE SEQUENCE [LARGE SCALE GENOMIC DNA]</scope>
    <source>
        <tissue evidence="2">Leaves</tissue>
    </source>
</reference>
<comment type="caution">
    <text evidence="2">The sequence shown here is derived from an EMBL/GenBank/DDBJ whole genome shotgun (WGS) entry which is preliminary data.</text>
</comment>
<organism evidence="2 3">
    <name type="scientific">Stylosanthes scabra</name>
    <dbReference type="NCBI Taxonomy" id="79078"/>
    <lineage>
        <taxon>Eukaryota</taxon>
        <taxon>Viridiplantae</taxon>
        <taxon>Streptophyta</taxon>
        <taxon>Embryophyta</taxon>
        <taxon>Tracheophyta</taxon>
        <taxon>Spermatophyta</taxon>
        <taxon>Magnoliopsida</taxon>
        <taxon>eudicotyledons</taxon>
        <taxon>Gunneridae</taxon>
        <taxon>Pentapetalae</taxon>
        <taxon>rosids</taxon>
        <taxon>fabids</taxon>
        <taxon>Fabales</taxon>
        <taxon>Fabaceae</taxon>
        <taxon>Papilionoideae</taxon>
        <taxon>50 kb inversion clade</taxon>
        <taxon>dalbergioids sensu lato</taxon>
        <taxon>Dalbergieae</taxon>
        <taxon>Pterocarpus clade</taxon>
        <taxon>Stylosanthes</taxon>
    </lineage>
</organism>
<accession>A0ABU6X1J5</accession>
<dbReference type="Proteomes" id="UP001341840">
    <property type="component" value="Unassembled WGS sequence"/>
</dbReference>
<evidence type="ECO:0000256" key="1">
    <source>
        <dbReference type="SAM" id="MobiDB-lite"/>
    </source>
</evidence>
<sequence length="117" mass="12937">MARVEPQRSVRAMDSKEKKEYARQDDVAEPSSHGGLGIGGSELLRHQFATHHRGNILISRQVLVVLLCSQGISIFLSLPPPQLSALYRRGHIDRGILLHAAHPHIFSIVHNSSLLPP</sequence>
<evidence type="ECO:0000313" key="3">
    <source>
        <dbReference type="Proteomes" id="UP001341840"/>
    </source>
</evidence>
<protein>
    <submittedName>
        <fullName evidence="2">Uncharacterized protein</fullName>
    </submittedName>
</protein>
<name>A0ABU6X1J5_9FABA</name>
<evidence type="ECO:0000313" key="2">
    <source>
        <dbReference type="EMBL" id="MED6190343.1"/>
    </source>
</evidence>
<feature type="region of interest" description="Disordered" evidence="1">
    <location>
        <begin position="1"/>
        <end position="34"/>
    </location>
</feature>
<dbReference type="EMBL" id="JASCZI010184980">
    <property type="protein sequence ID" value="MED6190343.1"/>
    <property type="molecule type" value="Genomic_DNA"/>
</dbReference>
<feature type="compositionally biased region" description="Basic and acidic residues" evidence="1">
    <location>
        <begin position="1"/>
        <end position="26"/>
    </location>
</feature>
<proteinExistence type="predicted"/>
<gene>
    <name evidence="2" type="ORF">PIB30_104957</name>
</gene>
<keyword evidence="3" id="KW-1185">Reference proteome</keyword>